<sequence>MQDDNASVLDVYLIRRPKHLISSLSWQMAERTVQSSPTYTANGDHRGRRMGHELSGRREVPPLQISQRNLAEPHDTE</sequence>
<dbReference type="AlphaFoldDB" id="L5LRL5"/>
<feature type="compositionally biased region" description="Basic and acidic residues" evidence="1">
    <location>
        <begin position="50"/>
        <end position="60"/>
    </location>
</feature>
<feature type="region of interest" description="Disordered" evidence="1">
    <location>
        <begin position="35"/>
        <end position="77"/>
    </location>
</feature>
<gene>
    <name evidence="2" type="ORF">MDA_GLEAN10018005</name>
</gene>
<keyword evidence="3" id="KW-1185">Reference proteome</keyword>
<proteinExistence type="predicted"/>
<protein>
    <submittedName>
        <fullName evidence="2">Uncharacterized protein</fullName>
    </submittedName>
</protein>
<evidence type="ECO:0000313" key="2">
    <source>
        <dbReference type="EMBL" id="ELK29069.1"/>
    </source>
</evidence>
<dbReference type="Proteomes" id="UP000010556">
    <property type="component" value="Unassembled WGS sequence"/>
</dbReference>
<accession>L5LRL5</accession>
<evidence type="ECO:0000313" key="3">
    <source>
        <dbReference type="Proteomes" id="UP000010556"/>
    </source>
</evidence>
<organism evidence="2 3">
    <name type="scientific">Myotis davidii</name>
    <name type="common">David's myotis</name>
    <dbReference type="NCBI Taxonomy" id="225400"/>
    <lineage>
        <taxon>Eukaryota</taxon>
        <taxon>Metazoa</taxon>
        <taxon>Chordata</taxon>
        <taxon>Craniata</taxon>
        <taxon>Vertebrata</taxon>
        <taxon>Euteleostomi</taxon>
        <taxon>Mammalia</taxon>
        <taxon>Eutheria</taxon>
        <taxon>Laurasiatheria</taxon>
        <taxon>Chiroptera</taxon>
        <taxon>Yangochiroptera</taxon>
        <taxon>Vespertilionidae</taxon>
        <taxon>Myotis</taxon>
    </lineage>
</organism>
<reference evidence="3" key="1">
    <citation type="journal article" date="2013" name="Science">
        <title>Comparative analysis of bat genomes provides insight into the evolution of flight and immunity.</title>
        <authorList>
            <person name="Zhang G."/>
            <person name="Cowled C."/>
            <person name="Shi Z."/>
            <person name="Huang Z."/>
            <person name="Bishop-Lilly K.A."/>
            <person name="Fang X."/>
            <person name="Wynne J.W."/>
            <person name="Xiong Z."/>
            <person name="Baker M.L."/>
            <person name="Zhao W."/>
            <person name="Tachedjian M."/>
            <person name="Zhu Y."/>
            <person name="Zhou P."/>
            <person name="Jiang X."/>
            <person name="Ng J."/>
            <person name="Yang L."/>
            <person name="Wu L."/>
            <person name="Xiao J."/>
            <person name="Feng Y."/>
            <person name="Chen Y."/>
            <person name="Sun X."/>
            <person name="Zhang Y."/>
            <person name="Marsh G.A."/>
            <person name="Crameri G."/>
            <person name="Broder C.C."/>
            <person name="Frey K.G."/>
            <person name="Wang L.F."/>
            <person name="Wang J."/>
        </authorList>
    </citation>
    <scope>NUCLEOTIDE SEQUENCE [LARGE SCALE GENOMIC DNA]</scope>
</reference>
<name>L5LRL5_MYODS</name>
<evidence type="ECO:0000256" key="1">
    <source>
        <dbReference type="SAM" id="MobiDB-lite"/>
    </source>
</evidence>
<dbReference type="EMBL" id="KB108516">
    <property type="protein sequence ID" value="ELK29069.1"/>
    <property type="molecule type" value="Genomic_DNA"/>
</dbReference>